<evidence type="ECO:0000256" key="4">
    <source>
        <dbReference type="ARBA" id="ARBA00022692"/>
    </source>
</evidence>
<evidence type="ECO:0000256" key="7">
    <source>
        <dbReference type="SAM" id="Phobius"/>
    </source>
</evidence>
<sequence>MRWPHSLRSLSHRNLRLFFAGQCVSLTGTWMQSVGQGWLVYRLTHSSELLGVIGFLAQLPVFVFGVYAGSVADRHPRRKVVLATQINATLQAAIMAVLTLTGVVRPWHLMPLALMLGMSYAFEIPARQALLGEIAGESMSNAVALNSSIVNAARVVGPAIAGYVVAAIGEGWCFALNALSFLGTIWALLVMELPKEEPRPAAHRGAHLLEGLAYAGKTPLVRALLALLAFQSFFAMPFLTLLPLFAGDVLHGGPRMLGSLQAATGVGALVAAVLLMLRTGLRGLGRRVGFGATLLGLGLVAFSQSRTPALSLAALVVAGFGFISQSTGSLTLLQGLAPAEMRGRVMGLFSTIFVGLTPFGSLLGGLAAGRFGAPRTLLVGGLMLAAASAVFHLALPRLRRTVLPQHPTVFPPAIP</sequence>
<keyword evidence="5 7" id="KW-1133">Transmembrane helix</keyword>
<keyword evidence="2" id="KW-0813">Transport</keyword>
<organism evidence="9 10">
    <name type="scientific">Anaeromyxobacter paludicola</name>
    <dbReference type="NCBI Taxonomy" id="2918171"/>
    <lineage>
        <taxon>Bacteria</taxon>
        <taxon>Pseudomonadati</taxon>
        <taxon>Myxococcota</taxon>
        <taxon>Myxococcia</taxon>
        <taxon>Myxococcales</taxon>
        <taxon>Cystobacterineae</taxon>
        <taxon>Anaeromyxobacteraceae</taxon>
        <taxon>Anaeromyxobacter</taxon>
    </lineage>
</organism>
<feature type="transmembrane region" description="Helical" evidence="7">
    <location>
        <begin position="345"/>
        <end position="371"/>
    </location>
</feature>
<name>A0ABN6N8U6_9BACT</name>
<keyword evidence="4 7" id="KW-0812">Transmembrane</keyword>
<dbReference type="InterPro" id="IPR036259">
    <property type="entry name" value="MFS_trans_sf"/>
</dbReference>
<dbReference type="PANTHER" id="PTHR23513">
    <property type="entry name" value="INTEGRAL MEMBRANE EFFLUX PROTEIN-RELATED"/>
    <property type="match status" value="1"/>
</dbReference>
<keyword evidence="6 7" id="KW-0472">Membrane</keyword>
<dbReference type="SUPFAM" id="SSF103473">
    <property type="entry name" value="MFS general substrate transporter"/>
    <property type="match status" value="1"/>
</dbReference>
<feature type="transmembrane region" description="Helical" evidence="7">
    <location>
        <begin position="284"/>
        <end position="303"/>
    </location>
</feature>
<dbReference type="Gene3D" id="1.20.1250.20">
    <property type="entry name" value="MFS general substrate transporter like domains"/>
    <property type="match status" value="1"/>
</dbReference>
<dbReference type="PANTHER" id="PTHR23513:SF11">
    <property type="entry name" value="STAPHYLOFERRIN A TRANSPORTER"/>
    <property type="match status" value="1"/>
</dbReference>
<dbReference type="InterPro" id="IPR020846">
    <property type="entry name" value="MFS_dom"/>
</dbReference>
<evidence type="ECO:0000256" key="1">
    <source>
        <dbReference type="ARBA" id="ARBA00004651"/>
    </source>
</evidence>
<keyword evidence="10" id="KW-1185">Reference proteome</keyword>
<feature type="domain" description="Major facilitator superfamily (MFS) profile" evidence="8">
    <location>
        <begin position="1"/>
        <end position="399"/>
    </location>
</feature>
<feature type="transmembrane region" description="Helical" evidence="7">
    <location>
        <begin position="224"/>
        <end position="246"/>
    </location>
</feature>
<dbReference type="Proteomes" id="UP001162734">
    <property type="component" value="Chromosome"/>
</dbReference>
<evidence type="ECO:0000256" key="2">
    <source>
        <dbReference type="ARBA" id="ARBA00022448"/>
    </source>
</evidence>
<reference evidence="10" key="1">
    <citation type="journal article" date="2022" name="Int. J. Syst. Evol. Microbiol.">
        <title>Anaeromyxobacter oryzae sp. nov., Anaeromyxobacter diazotrophicus sp. nov. and Anaeromyxobacter paludicola sp. nov., isolated from paddy soils.</title>
        <authorList>
            <person name="Itoh H."/>
            <person name="Xu Z."/>
            <person name="Mise K."/>
            <person name="Masuda Y."/>
            <person name="Ushijima N."/>
            <person name="Hayakawa C."/>
            <person name="Shiratori Y."/>
            <person name="Senoo K."/>
        </authorList>
    </citation>
    <scope>NUCLEOTIDE SEQUENCE [LARGE SCALE GENOMIC DNA]</scope>
    <source>
        <strain evidence="10">Red630</strain>
    </source>
</reference>
<dbReference type="CDD" id="cd06173">
    <property type="entry name" value="MFS_MefA_like"/>
    <property type="match status" value="1"/>
</dbReference>
<keyword evidence="3" id="KW-1003">Cell membrane</keyword>
<feature type="transmembrane region" description="Helical" evidence="7">
    <location>
        <begin position="258"/>
        <end position="277"/>
    </location>
</feature>
<evidence type="ECO:0000256" key="5">
    <source>
        <dbReference type="ARBA" id="ARBA00022989"/>
    </source>
</evidence>
<dbReference type="PROSITE" id="PS50850">
    <property type="entry name" value="MFS"/>
    <property type="match status" value="1"/>
</dbReference>
<proteinExistence type="predicted"/>
<gene>
    <name evidence="9" type="ORF">AMPC_15280</name>
</gene>
<dbReference type="InterPro" id="IPR010290">
    <property type="entry name" value="TM_effector"/>
</dbReference>
<comment type="subcellular location">
    <subcellularLocation>
        <location evidence="1">Cell membrane</location>
        <topology evidence="1">Multi-pass membrane protein</topology>
    </subcellularLocation>
</comment>
<protein>
    <submittedName>
        <fullName evidence="9">MFS transporter</fullName>
    </submittedName>
</protein>
<feature type="transmembrane region" description="Helical" evidence="7">
    <location>
        <begin position="309"/>
        <end position="333"/>
    </location>
</feature>
<accession>A0ABN6N8U6</accession>
<evidence type="ECO:0000256" key="3">
    <source>
        <dbReference type="ARBA" id="ARBA00022475"/>
    </source>
</evidence>
<feature type="transmembrane region" description="Helical" evidence="7">
    <location>
        <begin position="49"/>
        <end position="68"/>
    </location>
</feature>
<feature type="transmembrane region" description="Helical" evidence="7">
    <location>
        <begin position="377"/>
        <end position="395"/>
    </location>
</feature>
<evidence type="ECO:0000313" key="10">
    <source>
        <dbReference type="Proteomes" id="UP001162734"/>
    </source>
</evidence>
<dbReference type="EMBL" id="AP025592">
    <property type="protein sequence ID" value="BDG08415.1"/>
    <property type="molecule type" value="Genomic_DNA"/>
</dbReference>
<feature type="transmembrane region" description="Helical" evidence="7">
    <location>
        <begin position="174"/>
        <end position="191"/>
    </location>
</feature>
<evidence type="ECO:0000313" key="9">
    <source>
        <dbReference type="EMBL" id="BDG08415.1"/>
    </source>
</evidence>
<evidence type="ECO:0000256" key="6">
    <source>
        <dbReference type="ARBA" id="ARBA00023136"/>
    </source>
</evidence>
<dbReference type="Pfam" id="PF05977">
    <property type="entry name" value="MFS_3"/>
    <property type="match status" value="1"/>
</dbReference>
<evidence type="ECO:0000259" key="8">
    <source>
        <dbReference type="PROSITE" id="PS50850"/>
    </source>
</evidence>
<dbReference type="RefSeq" id="WP_248345595.1">
    <property type="nucleotide sequence ID" value="NZ_AP025592.1"/>
</dbReference>